<feature type="region of interest" description="Disordered" evidence="1">
    <location>
        <begin position="110"/>
        <end position="177"/>
    </location>
</feature>
<dbReference type="OrthoDB" id="10341043at2759"/>
<evidence type="ECO:0000313" key="4">
    <source>
        <dbReference type="Proteomes" id="UP000186817"/>
    </source>
</evidence>
<proteinExistence type="predicted"/>
<evidence type="ECO:0000313" key="3">
    <source>
        <dbReference type="EMBL" id="OLQ14590.1"/>
    </source>
</evidence>
<dbReference type="Proteomes" id="UP000186817">
    <property type="component" value="Unassembled WGS sequence"/>
</dbReference>
<accession>A0A1Q9F4I2</accession>
<organism evidence="3 4">
    <name type="scientific">Symbiodinium microadriaticum</name>
    <name type="common">Dinoflagellate</name>
    <name type="synonym">Zooxanthella microadriatica</name>
    <dbReference type="NCBI Taxonomy" id="2951"/>
    <lineage>
        <taxon>Eukaryota</taxon>
        <taxon>Sar</taxon>
        <taxon>Alveolata</taxon>
        <taxon>Dinophyceae</taxon>
        <taxon>Suessiales</taxon>
        <taxon>Symbiodiniaceae</taxon>
        <taxon>Symbiodinium</taxon>
    </lineage>
</organism>
<keyword evidence="2" id="KW-0732">Signal</keyword>
<evidence type="ECO:0000256" key="2">
    <source>
        <dbReference type="SAM" id="SignalP"/>
    </source>
</evidence>
<reference evidence="3 4" key="1">
    <citation type="submission" date="2016-02" db="EMBL/GenBank/DDBJ databases">
        <title>Genome analysis of coral dinoflagellate symbionts highlights evolutionary adaptations to a symbiotic lifestyle.</title>
        <authorList>
            <person name="Aranda M."/>
            <person name="Li Y."/>
            <person name="Liew Y.J."/>
            <person name="Baumgarten S."/>
            <person name="Simakov O."/>
            <person name="Wilson M."/>
            <person name="Piel J."/>
            <person name="Ashoor H."/>
            <person name="Bougouffa S."/>
            <person name="Bajic V.B."/>
            <person name="Ryu T."/>
            <person name="Ravasi T."/>
            <person name="Bayer T."/>
            <person name="Micklem G."/>
            <person name="Kim H."/>
            <person name="Bhak J."/>
            <person name="Lajeunesse T.C."/>
            <person name="Voolstra C.R."/>
        </authorList>
    </citation>
    <scope>NUCLEOTIDE SEQUENCE [LARGE SCALE GENOMIC DNA]</scope>
    <source>
        <strain evidence="3 4">CCMP2467</strain>
    </source>
</reference>
<feature type="compositionally biased region" description="Polar residues" evidence="1">
    <location>
        <begin position="167"/>
        <end position="177"/>
    </location>
</feature>
<feature type="signal peptide" evidence="2">
    <location>
        <begin position="1"/>
        <end position="19"/>
    </location>
</feature>
<keyword evidence="4" id="KW-1185">Reference proteome</keyword>
<name>A0A1Q9F4I2_SYMMI</name>
<protein>
    <submittedName>
        <fullName evidence="3">Uncharacterized protein</fullName>
    </submittedName>
</protein>
<sequence>MCILPTVSIVVPFWGYLLGAPNQKDDGFSVQVRAARGAQKQTPQLRRVEAAMADGCSISSKFTVAGEPRSHGVEIDVALSAAGMEVWIEMTPENLDYVRRCIRATLPHEEDAQPCRRRRKLREPGEGSPPSRRRHVLQNRKREAEEQQALPEGEEKNLAMEHAGFASATSPRASAGR</sequence>
<dbReference type="EMBL" id="LSRX01000013">
    <property type="protein sequence ID" value="OLQ14590.1"/>
    <property type="molecule type" value="Genomic_DNA"/>
</dbReference>
<dbReference type="AlphaFoldDB" id="A0A1Q9F4I2"/>
<evidence type="ECO:0000256" key="1">
    <source>
        <dbReference type="SAM" id="MobiDB-lite"/>
    </source>
</evidence>
<feature type="chain" id="PRO_5012005667" evidence="2">
    <location>
        <begin position="20"/>
        <end position="177"/>
    </location>
</feature>
<gene>
    <name evidence="3" type="ORF">AK812_SmicGene1265</name>
</gene>
<comment type="caution">
    <text evidence="3">The sequence shown here is derived from an EMBL/GenBank/DDBJ whole genome shotgun (WGS) entry which is preliminary data.</text>
</comment>